<gene>
    <name evidence="1" type="ORF">SAMN06295933_0120</name>
</gene>
<dbReference type="OrthoDB" id="5453478at2"/>
<dbReference type="AlphaFoldDB" id="A0A1X7C1C1"/>
<dbReference type="RefSeq" id="WP_085096812.1">
    <property type="nucleotide sequence ID" value="NZ_FWZU01000001.1"/>
</dbReference>
<proteinExistence type="predicted"/>
<accession>A0A1X7C1C1</accession>
<dbReference type="Proteomes" id="UP000192906">
    <property type="component" value="Unassembled WGS sequence"/>
</dbReference>
<reference evidence="2" key="1">
    <citation type="submission" date="2017-04" db="EMBL/GenBank/DDBJ databases">
        <authorList>
            <person name="Varghese N."/>
            <person name="Submissions S."/>
        </authorList>
    </citation>
    <scope>NUCLEOTIDE SEQUENCE [LARGE SCALE GENOMIC DNA]</scope>
    <source>
        <strain evidence="2">K3S</strain>
    </source>
</reference>
<dbReference type="STRING" id="1519643.SAMN06295933_0120"/>
<evidence type="ECO:0000313" key="1">
    <source>
        <dbReference type="EMBL" id="SME88159.1"/>
    </source>
</evidence>
<sequence>MKLFAGTEELNIPELFSAASRRIILNGAVYGPFAKSARHMAGLETALTKKEFRQLDIIAINPALDLNWKKYFLEILRFGISRQSIEDEVEISYSFIAGIAEKYPAKVKLHPVRKWPNLPLVIVDDTLCFGQYAYAAQHAPQGFWGMVEADVEKMFEWTKSGRPPANSTKEEIAAFRLINECAKLMNISKL</sequence>
<name>A0A1X7C1C1_9BACT</name>
<keyword evidence="2" id="KW-1185">Reference proteome</keyword>
<dbReference type="EMBL" id="FWZU01000001">
    <property type="protein sequence ID" value="SME88159.1"/>
    <property type="molecule type" value="Genomic_DNA"/>
</dbReference>
<protein>
    <submittedName>
        <fullName evidence="1">Uncharacterized protein</fullName>
    </submittedName>
</protein>
<organism evidence="1 2">
    <name type="scientific">Desulfovibrio gilichinskyi</name>
    <dbReference type="NCBI Taxonomy" id="1519643"/>
    <lineage>
        <taxon>Bacteria</taxon>
        <taxon>Pseudomonadati</taxon>
        <taxon>Thermodesulfobacteriota</taxon>
        <taxon>Desulfovibrionia</taxon>
        <taxon>Desulfovibrionales</taxon>
        <taxon>Desulfovibrionaceae</taxon>
        <taxon>Desulfovibrio</taxon>
    </lineage>
</organism>
<evidence type="ECO:0000313" key="2">
    <source>
        <dbReference type="Proteomes" id="UP000192906"/>
    </source>
</evidence>